<dbReference type="Gene3D" id="1.10.10.10">
    <property type="entry name" value="Winged helix-like DNA-binding domain superfamily/Winged helix DNA-binding domain"/>
    <property type="match status" value="1"/>
</dbReference>
<sequence length="296" mass="31681">MGALDLDQLRTFVQVVECGSFSRAAQRLGITQPAVSLRLRHLENRLGVTLLERVGRQVRPTAAGAELLAHAARIEDAVSVAVDSLAHYTAGTAGRVRLGTGETACVYLLPPVLRGLRRRFPALDLIVHTGNTDNLLHLLAENRIDLGLLTMPIPGRAFEVAPVRQDEFVLVAAADAAAPPARTTAAALASRPLVLFDPGGNTRRLVDRWFAAAGHTVKPVMELGSVAAIKELVAAGLGYAILPRMALPARDDGRLTARSLTPPLHRTIAVVLRRDKPRTRALSAVIDALTTSDAQR</sequence>
<keyword evidence="2" id="KW-0805">Transcription regulation</keyword>
<dbReference type="Gene3D" id="3.40.190.290">
    <property type="match status" value="1"/>
</dbReference>
<dbReference type="Proteomes" id="UP000031364">
    <property type="component" value="Unassembled WGS sequence"/>
</dbReference>
<evidence type="ECO:0000259" key="5">
    <source>
        <dbReference type="PROSITE" id="PS50931"/>
    </source>
</evidence>
<dbReference type="Pfam" id="PF00126">
    <property type="entry name" value="HTH_1"/>
    <property type="match status" value="1"/>
</dbReference>
<dbReference type="SUPFAM" id="SSF53850">
    <property type="entry name" value="Periplasmic binding protein-like II"/>
    <property type="match status" value="1"/>
</dbReference>
<evidence type="ECO:0000313" key="6">
    <source>
        <dbReference type="EMBL" id="KIA63647.1"/>
    </source>
</evidence>
<dbReference type="SUPFAM" id="SSF46785">
    <property type="entry name" value="Winged helix' DNA-binding domain"/>
    <property type="match status" value="1"/>
</dbReference>
<dbReference type="EMBL" id="JNFP01000019">
    <property type="protein sequence ID" value="KIA63647.1"/>
    <property type="molecule type" value="Genomic_DNA"/>
</dbReference>
<keyword evidence="4" id="KW-0804">Transcription</keyword>
<comment type="caution">
    <text evidence="6">The sequence shown here is derived from an EMBL/GenBank/DDBJ whole genome shotgun (WGS) entry which is preliminary data.</text>
</comment>
<organism evidence="6 7">
    <name type="scientific">Nocardia vulneris</name>
    <dbReference type="NCBI Taxonomy" id="1141657"/>
    <lineage>
        <taxon>Bacteria</taxon>
        <taxon>Bacillati</taxon>
        <taxon>Actinomycetota</taxon>
        <taxon>Actinomycetes</taxon>
        <taxon>Mycobacteriales</taxon>
        <taxon>Nocardiaceae</taxon>
        <taxon>Nocardia</taxon>
    </lineage>
</organism>
<evidence type="ECO:0000256" key="1">
    <source>
        <dbReference type="ARBA" id="ARBA00009437"/>
    </source>
</evidence>
<evidence type="ECO:0000256" key="2">
    <source>
        <dbReference type="ARBA" id="ARBA00023015"/>
    </source>
</evidence>
<evidence type="ECO:0000313" key="7">
    <source>
        <dbReference type="Proteomes" id="UP000031364"/>
    </source>
</evidence>
<gene>
    <name evidence="6" type="ORF">FG87_17640</name>
</gene>
<dbReference type="PROSITE" id="PS50931">
    <property type="entry name" value="HTH_LYSR"/>
    <property type="match status" value="1"/>
</dbReference>
<accession>A0ABR4ZEY2</accession>
<reference evidence="6 7" key="1">
    <citation type="journal article" date="2014" name="Int. J. Syst. Evol. Microbiol.">
        <title>Nocardia vulneris sp. nov., isolated from wounds of human patients in North America.</title>
        <authorList>
            <person name="Lasker B.A."/>
            <person name="Bell M."/>
            <person name="Klenk H.P."/>
            <person name="Sproer C."/>
            <person name="Schumann C."/>
            <person name="Schumann P."/>
            <person name="Brown J.M."/>
        </authorList>
    </citation>
    <scope>NUCLEOTIDE SEQUENCE [LARGE SCALE GENOMIC DNA]</scope>
    <source>
        <strain evidence="6 7">W9851</strain>
    </source>
</reference>
<dbReference type="PANTHER" id="PTHR30126">
    <property type="entry name" value="HTH-TYPE TRANSCRIPTIONAL REGULATOR"/>
    <property type="match status" value="1"/>
</dbReference>
<protein>
    <submittedName>
        <fullName evidence="6">LysR family transcriptional regulator</fullName>
    </submittedName>
</protein>
<evidence type="ECO:0000256" key="3">
    <source>
        <dbReference type="ARBA" id="ARBA00023125"/>
    </source>
</evidence>
<dbReference type="InterPro" id="IPR036388">
    <property type="entry name" value="WH-like_DNA-bd_sf"/>
</dbReference>
<keyword evidence="7" id="KW-1185">Reference proteome</keyword>
<dbReference type="InterPro" id="IPR005119">
    <property type="entry name" value="LysR_subst-bd"/>
</dbReference>
<keyword evidence="3" id="KW-0238">DNA-binding</keyword>
<evidence type="ECO:0000256" key="4">
    <source>
        <dbReference type="ARBA" id="ARBA00023163"/>
    </source>
</evidence>
<dbReference type="CDD" id="cd05466">
    <property type="entry name" value="PBP2_LTTR_substrate"/>
    <property type="match status" value="1"/>
</dbReference>
<proteinExistence type="inferred from homology"/>
<dbReference type="PRINTS" id="PR00039">
    <property type="entry name" value="HTHLYSR"/>
</dbReference>
<dbReference type="InterPro" id="IPR036390">
    <property type="entry name" value="WH_DNA-bd_sf"/>
</dbReference>
<comment type="similarity">
    <text evidence="1">Belongs to the LysR transcriptional regulatory family.</text>
</comment>
<dbReference type="PANTHER" id="PTHR30126:SF39">
    <property type="entry name" value="HTH-TYPE TRANSCRIPTIONAL REGULATOR CYSL"/>
    <property type="match status" value="1"/>
</dbReference>
<dbReference type="RefSeq" id="WP_043671646.1">
    <property type="nucleotide sequence ID" value="NZ_BDCI01000022.1"/>
</dbReference>
<dbReference type="Pfam" id="PF03466">
    <property type="entry name" value="LysR_substrate"/>
    <property type="match status" value="1"/>
</dbReference>
<dbReference type="InterPro" id="IPR000847">
    <property type="entry name" value="LysR_HTH_N"/>
</dbReference>
<name>A0ABR4ZEY2_9NOCA</name>
<feature type="domain" description="HTH lysR-type" evidence="5">
    <location>
        <begin position="4"/>
        <end position="61"/>
    </location>
</feature>